<dbReference type="Proteomes" id="UP001465976">
    <property type="component" value="Unassembled WGS sequence"/>
</dbReference>
<feature type="compositionally biased region" description="Polar residues" evidence="1">
    <location>
        <begin position="15"/>
        <end position="36"/>
    </location>
</feature>
<feature type="region of interest" description="Disordered" evidence="1">
    <location>
        <begin position="236"/>
        <end position="262"/>
    </location>
</feature>
<dbReference type="EMBL" id="JBAHYK010004360">
    <property type="protein sequence ID" value="KAL0562859.1"/>
    <property type="molecule type" value="Genomic_DNA"/>
</dbReference>
<evidence type="ECO:0000256" key="1">
    <source>
        <dbReference type="SAM" id="MobiDB-lite"/>
    </source>
</evidence>
<accession>A0ABR3EJ05</accession>
<protein>
    <submittedName>
        <fullName evidence="2">Uncharacterized protein</fullName>
    </submittedName>
</protein>
<name>A0ABR3EJ05_9AGAR</name>
<sequence>MPENKIRSIQEDSSVHSTTPGTGAYQPATSSWNTEANPRIAPSSEHSGTSSQSLAPITSNRVCKRKLSHEGLPLPLSHLLDPKPKPMSALEGSIASRPSKSWRAPDKTPGARQRMGREARNSDPSTRRRRRRREAPSLPSPNDDPRPPTSLYNASPNITEATGHGRHLPTSPSDYIQSAANYTPIERLPRSFLDVVASTQIYRPSTIGSQFPMQYEHTYPTMLPTKLPATQAYNQPLYDDEQDPGDNDMLSYGPSLSFTKKI</sequence>
<reference evidence="2 3" key="1">
    <citation type="submission" date="2024-02" db="EMBL/GenBank/DDBJ databases">
        <title>A draft genome for the cacao thread blight pathogen Marasmius crinis-equi.</title>
        <authorList>
            <person name="Cohen S.P."/>
            <person name="Baruah I.K."/>
            <person name="Amoako-Attah I."/>
            <person name="Bukari Y."/>
            <person name="Meinhardt L.W."/>
            <person name="Bailey B.A."/>
        </authorList>
    </citation>
    <scope>NUCLEOTIDE SEQUENCE [LARGE SCALE GENOMIC DNA]</scope>
    <source>
        <strain evidence="2 3">GH-76</strain>
    </source>
</reference>
<feature type="region of interest" description="Disordered" evidence="1">
    <location>
        <begin position="1"/>
        <end position="175"/>
    </location>
</feature>
<feature type="compositionally biased region" description="Basic and acidic residues" evidence="1">
    <location>
        <begin position="1"/>
        <end position="14"/>
    </location>
</feature>
<keyword evidence="3" id="KW-1185">Reference proteome</keyword>
<comment type="caution">
    <text evidence="2">The sequence shown here is derived from an EMBL/GenBank/DDBJ whole genome shotgun (WGS) entry which is preliminary data.</text>
</comment>
<evidence type="ECO:0000313" key="2">
    <source>
        <dbReference type="EMBL" id="KAL0562859.1"/>
    </source>
</evidence>
<feature type="compositionally biased region" description="Polar residues" evidence="1">
    <location>
        <begin position="44"/>
        <end position="61"/>
    </location>
</feature>
<feature type="compositionally biased region" description="Polar residues" evidence="1">
    <location>
        <begin position="150"/>
        <end position="160"/>
    </location>
</feature>
<organism evidence="2 3">
    <name type="scientific">Marasmius crinis-equi</name>
    <dbReference type="NCBI Taxonomy" id="585013"/>
    <lineage>
        <taxon>Eukaryota</taxon>
        <taxon>Fungi</taxon>
        <taxon>Dikarya</taxon>
        <taxon>Basidiomycota</taxon>
        <taxon>Agaricomycotina</taxon>
        <taxon>Agaricomycetes</taxon>
        <taxon>Agaricomycetidae</taxon>
        <taxon>Agaricales</taxon>
        <taxon>Marasmiineae</taxon>
        <taxon>Marasmiaceae</taxon>
        <taxon>Marasmius</taxon>
    </lineage>
</organism>
<gene>
    <name evidence="2" type="ORF">V5O48_019219</name>
</gene>
<evidence type="ECO:0000313" key="3">
    <source>
        <dbReference type="Proteomes" id="UP001465976"/>
    </source>
</evidence>
<proteinExistence type="predicted"/>
<feature type="non-terminal residue" evidence="2">
    <location>
        <position position="262"/>
    </location>
</feature>